<protein>
    <submittedName>
        <fullName evidence="2">Uncharacterized protein</fullName>
    </submittedName>
</protein>
<evidence type="ECO:0000256" key="1">
    <source>
        <dbReference type="SAM" id="MobiDB-lite"/>
    </source>
</evidence>
<gene>
    <name evidence="2" type="ORF">SAMN04488570_2662</name>
</gene>
<organism evidence="2 3">
    <name type="scientific">Nocardioides scoriae</name>
    <dbReference type="NCBI Taxonomy" id="642780"/>
    <lineage>
        <taxon>Bacteria</taxon>
        <taxon>Bacillati</taxon>
        <taxon>Actinomycetota</taxon>
        <taxon>Actinomycetes</taxon>
        <taxon>Propionibacteriales</taxon>
        <taxon>Nocardioidaceae</taxon>
        <taxon>Nocardioides</taxon>
    </lineage>
</organism>
<dbReference type="AlphaFoldDB" id="A0A1H1UXZ4"/>
<dbReference type="RefSeq" id="WP_091730478.1">
    <property type="nucleotide sequence ID" value="NZ_LT629757.1"/>
</dbReference>
<evidence type="ECO:0000313" key="3">
    <source>
        <dbReference type="Proteomes" id="UP000198859"/>
    </source>
</evidence>
<keyword evidence="3" id="KW-1185">Reference proteome</keyword>
<dbReference type="EMBL" id="LT629757">
    <property type="protein sequence ID" value="SDS77394.1"/>
    <property type="molecule type" value="Genomic_DNA"/>
</dbReference>
<sequence>MSDTSGLEAAVRELRHILAADTTSPEWRWNVRRRLSEVRDALGPDAVAGEAGRVPSQQPEQGEEWLTARAVGSERRTRQLQARAGMLAVAVLDRLDAPTIVRQVTRLLHDLEHQLQRDHDLAYDAVALDLGGSE</sequence>
<reference evidence="3" key="1">
    <citation type="submission" date="2016-10" db="EMBL/GenBank/DDBJ databases">
        <authorList>
            <person name="Varghese N."/>
            <person name="Submissions S."/>
        </authorList>
    </citation>
    <scope>NUCLEOTIDE SEQUENCE [LARGE SCALE GENOMIC DNA]</scope>
    <source>
        <strain evidence="3">DSM 22127</strain>
    </source>
</reference>
<dbReference type="Proteomes" id="UP000198859">
    <property type="component" value="Chromosome I"/>
</dbReference>
<dbReference type="OrthoDB" id="3829852at2"/>
<evidence type="ECO:0000313" key="2">
    <source>
        <dbReference type="EMBL" id="SDS77394.1"/>
    </source>
</evidence>
<feature type="region of interest" description="Disordered" evidence="1">
    <location>
        <begin position="44"/>
        <end position="63"/>
    </location>
</feature>
<proteinExistence type="predicted"/>
<name>A0A1H1UXZ4_9ACTN</name>
<accession>A0A1H1UXZ4</accession>